<protein>
    <submittedName>
        <fullName evidence="2">Uncharacterized protein</fullName>
    </submittedName>
</protein>
<reference evidence="2 3" key="1">
    <citation type="submission" date="2014-04" db="EMBL/GenBank/DDBJ databases">
        <title>Genome assembly of Hyalangium minutum DSM 14724.</title>
        <authorList>
            <person name="Sharma G."/>
            <person name="Subramanian S."/>
        </authorList>
    </citation>
    <scope>NUCLEOTIDE SEQUENCE [LARGE SCALE GENOMIC DNA]</scope>
    <source>
        <strain evidence="2 3">DSM 14724</strain>
    </source>
</reference>
<proteinExistence type="predicted"/>
<dbReference type="STRING" id="394096.DB31_3065"/>
<evidence type="ECO:0000313" key="2">
    <source>
        <dbReference type="EMBL" id="KFE63006.1"/>
    </source>
</evidence>
<dbReference type="RefSeq" id="WP_157232340.1">
    <property type="nucleotide sequence ID" value="NZ_JMCB01000019.1"/>
</dbReference>
<comment type="caution">
    <text evidence="2">The sequence shown here is derived from an EMBL/GenBank/DDBJ whole genome shotgun (WGS) entry which is preliminary data.</text>
</comment>
<dbReference type="EMBL" id="JMCB01000019">
    <property type="protein sequence ID" value="KFE63006.1"/>
    <property type="molecule type" value="Genomic_DNA"/>
</dbReference>
<dbReference type="AlphaFoldDB" id="A0A085W5P3"/>
<evidence type="ECO:0000313" key="3">
    <source>
        <dbReference type="Proteomes" id="UP000028725"/>
    </source>
</evidence>
<accession>A0A085W5P3</accession>
<feature type="region of interest" description="Disordered" evidence="1">
    <location>
        <begin position="1"/>
        <end position="20"/>
    </location>
</feature>
<keyword evidence="3" id="KW-1185">Reference proteome</keyword>
<sequence length="47" mass="5180">MTTAQAAPAGKKKKPYVPPQVRSERLLVPDLFQPSCFVDPENPPNCL</sequence>
<dbReference type="Proteomes" id="UP000028725">
    <property type="component" value="Unassembled WGS sequence"/>
</dbReference>
<evidence type="ECO:0000256" key="1">
    <source>
        <dbReference type="SAM" id="MobiDB-lite"/>
    </source>
</evidence>
<organism evidence="2 3">
    <name type="scientific">Hyalangium minutum</name>
    <dbReference type="NCBI Taxonomy" id="394096"/>
    <lineage>
        <taxon>Bacteria</taxon>
        <taxon>Pseudomonadati</taxon>
        <taxon>Myxococcota</taxon>
        <taxon>Myxococcia</taxon>
        <taxon>Myxococcales</taxon>
        <taxon>Cystobacterineae</taxon>
        <taxon>Archangiaceae</taxon>
        <taxon>Hyalangium</taxon>
    </lineage>
</organism>
<name>A0A085W5P3_9BACT</name>
<gene>
    <name evidence="2" type="ORF">DB31_3065</name>
</gene>